<dbReference type="EMBL" id="MN738749">
    <property type="protein sequence ID" value="QHS83124.1"/>
    <property type="molecule type" value="Genomic_DNA"/>
</dbReference>
<reference evidence="1" key="1">
    <citation type="journal article" date="2020" name="Nature">
        <title>Giant virus diversity and host interactions through global metagenomics.</title>
        <authorList>
            <person name="Schulz F."/>
            <person name="Roux S."/>
            <person name="Paez-Espino D."/>
            <person name="Jungbluth S."/>
            <person name="Walsh D.A."/>
            <person name="Denef V.J."/>
            <person name="McMahon K.D."/>
            <person name="Konstantinidis K.T."/>
            <person name="Eloe-Fadrosh E.A."/>
            <person name="Kyrpides N.C."/>
            <person name="Woyke T."/>
        </authorList>
    </citation>
    <scope>NUCLEOTIDE SEQUENCE</scope>
    <source>
        <strain evidence="1">GVMAG-S-ERX555943-30</strain>
    </source>
</reference>
<sequence length="70" mass="8490">MDLSYLPNDVICYIKEFLIKECEYCNREIFLFEEVEDVEWTFSTVMDDYWYEGCNKVLIKACIYCDSKKT</sequence>
<name>A0A6C0ATJ3_9ZZZZ</name>
<dbReference type="AlphaFoldDB" id="A0A6C0ATJ3"/>
<proteinExistence type="predicted"/>
<evidence type="ECO:0000313" key="1">
    <source>
        <dbReference type="EMBL" id="QHS83124.1"/>
    </source>
</evidence>
<organism evidence="1">
    <name type="scientific">viral metagenome</name>
    <dbReference type="NCBI Taxonomy" id="1070528"/>
    <lineage>
        <taxon>unclassified sequences</taxon>
        <taxon>metagenomes</taxon>
        <taxon>organismal metagenomes</taxon>
    </lineage>
</organism>
<accession>A0A6C0ATJ3</accession>
<protein>
    <submittedName>
        <fullName evidence="1">Uncharacterized protein</fullName>
    </submittedName>
</protein>